<dbReference type="EMBL" id="MGHF01000006">
    <property type="protein sequence ID" value="OGM64467.1"/>
    <property type="molecule type" value="Genomic_DNA"/>
</dbReference>
<dbReference type="Proteomes" id="UP000177082">
    <property type="component" value="Unassembled WGS sequence"/>
</dbReference>
<comment type="caution">
    <text evidence="4">The sequence shown here is derived from an EMBL/GenBank/DDBJ whole genome shotgun (WGS) entry which is preliminary data.</text>
</comment>
<dbReference type="SUPFAM" id="SSF54565">
    <property type="entry name" value="Ribosomal protein S16"/>
    <property type="match status" value="1"/>
</dbReference>
<evidence type="ECO:0000256" key="1">
    <source>
        <dbReference type="ARBA" id="ARBA00022980"/>
    </source>
</evidence>
<dbReference type="STRING" id="1802519.A2961_04385"/>
<evidence type="ECO:0000256" key="3">
    <source>
        <dbReference type="HAMAP-Rule" id="MF_00385"/>
    </source>
</evidence>
<dbReference type="PROSITE" id="PS00732">
    <property type="entry name" value="RIBOSOMAL_S16"/>
    <property type="match status" value="1"/>
</dbReference>
<protein>
    <recommendedName>
        <fullName evidence="3">Small ribosomal subunit protein bS16</fullName>
    </recommendedName>
</protein>
<dbReference type="InterPro" id="IPR000307">
    <property type="entry name" value="Ribosomal_bS16"/>
</dbReference>
<dbReference type="PANTHER" id="PTHR12919:SF20">
    <property type="entry name" value="SMALL RIBOSOMAL SUBUNIT PROTEIN BS16M"/>
    <property type="match status" value="1"/>
</dbReference>
<keyword evidence="2 3" id="KW-0687">Ribonucleoprotein</keyword>
<evidence type="ECO:0000256" key="2">
    <source>
        <dbReference type="ARBA" id="ARBA00023274"/>
    </source>
</evidence>
<organism evidence="4 5">
    <name type="scientific">Candidatus Woesebacteria bacterium RIFCSPLOWO2_01_FULL_39_21</name>
    <dbReference type="NCBI Taxonomy" id="1802519"/>
    <lineage>
        <taxon>Bacteria</taxon>
        <taxon>Candidatus Woeseibacteriota</taxon>
    </lineage>
</organism>
<dbReference type="GO" id="GO:0006412">
    <property type="term" value="P:translation"/>
    <property type="evidence" value="ECO:0007669"/>
    <property type="project" value="UniProtKB-UniRule"/>
</dbReference>
<sequence length="76" mass="8648">MMLKIRLTRIGKRNDPVYRVVVAEDSTKPKGSVVEVLGFWHPRPNLIKINKNSILAWQKKGAEVTPAVKRLLEAKN</sequence>
<dbReference type="InterPro" id="IPR020592">
    <property type="entry name" value="Ribosomal_bS16_CS"/>
</dbReference>
<dbReference type="GO" id="GO:0015935">
    <property type="term" value="C:small ribosomal subunit"/>
    <property type="evidence" value="ECO:0007669"/>
    <property type="project" value="TreeGrafter"/>
</dbReference>
<dbReference type="GO" id="GO:0005737">
    <property type="term" value="C:cytoplasm"/>
    <property type="evidence" value="ECO:0007669"/>
    <property type="project" value="UniProtKB-ARBA"/>
</dbReference>
<dbReference type="NCBIfam" id="TIGR00002">
    <property type="entry name" value="S16"/>
    <property type="match status" value="1"/>
</dbReference>
<dbReference type="Pfam" id="PF00886">
    <property type="entry name" value="Ribosomal_S16"/>
    <property type="match status" value="1"/>
</dbReference>
<gene>
    <name evidence="3" type="primary">rpsP</name>
    <name evidence="4" type="ORF">A2961_04385</name>
</gene>
<dbReference type="PANTHER" id="PTHR12919">
    <property type="entry name" value="30S RIBOSOMAL PROTEIN S16"/>
    <property type="match status" value="1"/>
</dbReference>
<keyword evidence="1 3" id="KW-0689">Ribosomal protein</keyword>
<comment type="similarity">
    <text evidence="3">Belongs to the bacterial ribosomal protein bS16 family.</text>
</comment>
<reference evidence="4 5" key="1">
    <citation type="journal article" date="2016" name="Nat. Commun.">
        <title>Thousands of microbial genomes shed light on interconnected biogeochemical processes in an aquifer system.</title>
        <authorList>
            <person name="Anantharaman K."/>
            <person name="Brown C.T."/>
            <person name="Hug L.A."/>
            <person name="Sharon I."/>
            <person name="Castelle C.J."/>
            <person name="Probst A.J."/>
            <person name="Thomas B.C."/>
            <person name="Singh A."/>
            <person name="Wilkins M.J."/>
            <person name="Karaoz U."/>
            <person name="Brodie E.L."/>
            <person name="Williams K.H."/>
            <person name="Hubbard S.S."/>
            <person name="Banfield J.F."/>
        </authorList>
    </citation>
    <scope>NUCLEOTIDE SEQUENCE [LARGE SCALE GENOMIC DNA]</scope>
</reference>
<dbReference type="Gene3D" id="3.30.1320.10">
    <property type="match status" value="1"/>
</dbReference>
<accession>A0A1F8BK72</accession>
<evidence type="ECO:0000313" key="5">
    <source>
        <dbReference type="Proteomes" id="UP000177082"/>
    </source>
</evidence>
<dbReference type="GO" id="GO:0003735">
    <property type="term" value="F:structural constituent of ribosome"/>
    <property type="evidence" value="ECO:0007669"/>
    <property type="project" value="InterPro"/>
</dbReference>
<proteinExistence type="inferred from homology"/>
<dbReference type="HAMAP" id="MF_00385">
    <property type="entry name" value="Ribosomal_bS16"/>
    <property type="match status" value="1"/>
</dbReference>
<dbReference type="AlphaFoldDB" id="A0A1F8BK72"/>
<dbReference type="InterPro" id="IPR023803">
    <property type="entry name" value="Ribosomal_bS16_dom_sf"/>
</dbReference>
<evidence type="ECO:0000313" key="4">
    <source>
        <dbReference type="EMBL" id="OGM64467.1"/>
    </source>
</evidence>
<name>A0A1F8BK72_9BACT</name>